<dbReference type="EMBL" id="CP136964">
    <property type="protein sequence ID" value="WOS95611.1"/>
    <property type="molecule type" value="Genomic_DNA"/>
</dbReference>
<dbReference type="EC" id="2.1.1.223" evidence="2"/>
<dbReference type="InterPro" id="IPR007848">
    <property type="entry name" value="Small_mtfrase_dom"/>
</dbReference>
<dbReference type="KEGG" id="nmy:CJ229_005815"/>
<organism evidence="2 3">
    <name type="scientific">Nosocomiicoccus massiliensis</name>
    <dbReference type="NCBI Taxonomy" id="1232430"/>
    <lineage>
        <taxon>Bacteria</taxon>
        <taxon>Bacillati</taxon>
        <taxon>Bacillota</taxon>
        <taxon>Bacilli</taxon>
        <taxon>Bacillales</taxon>
        <taxon>Staphylococcaceae</taxon>
        <taxon>Nosocomiicoccus</taxon>
    </lineage>
</organism>
<accession>A0AAF0YN94</accession>
<dbReference type="RefSeq" id="WP_070623056.1">
    <property type="nucleotide sequence ID" value="NZ_CP136964.1"/>
</dbReference>
<dbReference type="Pfam" id="PF05175">
    <property type="entry name" value="MTS"/>
    <property type="match status" value="1"/>
</dbReference>
<dbReference type="InterPro" id="IPR050210">
    <property type="entry name" value="tRNA_Adenine-N(6)_MTase"/>
</dbReference>
<dbReference type="GO" id="GO:0008168">
    <property type="term" value="F:methyltransferase activity"/>
    <property type="evidence" value="ECO:0007669"/>
    <property type="project" value="UniProtKB-KW"/>
</dbReference>
<dbReference type="InterPro" id="IPR029063">
    <property type="entry name" value="SAM-dependent_MTases_sf"/>
</dbReference>
<reference evidence="3" key="1">
    <citation type="submission" date="2017-09" db="EMBL/GenBank/DDBJ databases">
        <title>Bacterial strain isolated from the female urinary microbiota.</title>
        <authorList>
            <person name="Thomas-White K."/>
            <person name="Kumar N."/>
            <person name="Forster S."/>
            <person name="Putonti C."/>
            <person name="Lawley T."/>
            <person name="Wolfe A.J."/>
        </authorList>
    </citation>
    <scope>NUCLEOTIDE SEQUENCE [LARGE SCALE GENOMIC DNA]</scope>
    <source>
        <strain evidence="3">UMB0959</strain>
    </source>
</reference>
<name>A0AAF0YN94_9STAP</name>
<proteinExistence type="predicted"/>
<dbReference type="PANTHER" id="PTHR47739">
    <property type="entry name" value="TRNA1(VAL) (ADENINE(37)-N6)-METHYLTRANSFERASE"/>
    <property type="match status" value="1"/>
</dbReference>
<dbReference type="Proteomes" id="UP000243626">
    <property type="component" value="Chromosome"/>
</dbReference>
<evidence type="ECO:0000259" key="1">
    <source>
        <dbReference type="Pfam" id="PF05175"/>
    </source>
</evidence>
<evidence type="ECO:0000313" key="2">
    <source>
        <dbReference type="EMBL" id="WOS95611.1"/>
    </source>
</evidence>
<evidence type="ECO:0000313" key="3">
    <source>
        <dbReference type="Proteomes" id="UP000243626"/>
    </source>
</evidence>
<dbReference type="SUPFAM" id="SSF53335">
    <property type="entry name" value="S-adenosyl-L-methionine-dependent methyltransferases"/>
    <property type="match status" value="1"/>
</dbReference>
<feature type="domain" description="Methyltransferase small" evidence="1">
    <location>
        <begin position="32"/>
        <end position="149"/>
    </location>
</feature>
<sequence>MLKENERLDELYRENMQIIQSEETFSFSIDALLLANFVHVTKRVKTIADFCTGNGIIPLLLSYKTKKPITGIEVQERLVDMAKRSIALNDKSTQIEIEHLDLNDVKLKYNHSVFDLITVNPPYFKNNQPTHSLTHHEIARSEVLIDLKGIIKAARYLINNKGKFYMVHRAERVHEIISLLHEHNFTVSKLQFVYSKRTNETAHFVLVESIFNSTALVKVLPPLYIYDENGTYTKEVEEIYYG</sequence>
<dbReference type="Gene3D" id="3.40.50.150">
    <property type="entry name" value="Vaccinia Virus protein VP39"/>
    <property type="match status" value="1"/>
</dbReference>
<dbReference type="AlphaFoldDB" id="A0AAF0YN94"/>
<protein>
    <submittedName>
        <fullName evidence="2">tRNA1(Val) (Adenine(37)-N6)-methyltransferase</fullName>
        <ecNumber evidence="2">2.1.1.223</ecNumber>
    </submittedName>
</protein>
<keyword evidence="3" id="KW-1185">Reference proteome</keyword>
<dbReference type="GO" id="GO:0032259">
    <property type="term" value="P:methylation"/>
    <property type="evidence" value="ECO:0007669"/>
    <property type="project" value="UniProtKB-KW"/>
</dbReference>
<keyword evidence="2" id="KW-0489">Methyltransferase</keyword>
<keyword evidence="2" id="KW-0808">Transferase</keyword>
<dbReference type="PANTHER" id="PTHR47739:SF1">
    <property type="entry name" value="TRNA1(VAL) (ADENINE(37)-N6)-METHYLTRANSFERASE"/>
    <property type="match status" value="1"/>
</dbReference>
<dbReference type="CDD" id="cd02440">
    <property type="entry name" value="AdoMet_MTases"/>
    <property type="match status" value="1"/>
</dbReference>
<gene>
    <name evidence="2" type="ORF">CJ229_005815</name>
</gene>